<evidence type="ECO:0000313" key="8">
    <source>
        <dbReference type="Proteomes" id="UP000274212"/>
    </source>
</evidence>
<dbReference type="EMBL" id="RBTT01000241">
    <property type="protein sequence ID" value="RMU06845.1"/>
    <property type="molecule type" value="Genomic_DNA"/>
</dbReference>
<dbReference type="Proteomes" id="UP000274212">
    <property type="component" value="Unassembled WGS sequence"/>
</dbReference>
<keyword evidence="5" id="KW-0482">Metalloprotease</keyword>
<keyword evidence="4" id="KW-0862">Zinc</keyword>
<dbReference type="AlphaFoldDB" id="A0A3M4UDI1"/>
<evidence type="ECO:0000256" key="3">
    <source>
        <dbReference type="ARBA" id="ARBA00022801"/>
    </source>
</evidence>
<evidence type="ECO:0000256" key="5">
    <source>
        <dbReference type="ARBA" id="ARBA00023049"/>
    </source>
</evidence>
<keyword evidence="1" id="KW-0645">Protease</keyword>
<dbReference type="SUPFAM" id="SSF102712">
    <property type="entry name" value="JAB1/MPN domain"/>
    <property type="match status" value="1"/>
</dbReference>
<feature type="domain" description="JAB" evidence="6">
    <location>
        <begin position="41"/>
        <end position="140"/>
    </location>
</feature>
<protein>
    <recommendedName>
        <fullName evidence="6">JAB domain-containing protein</fullName>
    </recommendedName>
</protein>
<evidence type="ECO:0000259" key="6">
    <source>
        <dbReference type="Pfam" id="PF14464"/>
    </source>
</evidence>
<evidence type="ECO:0000313" key="7">
    <source>
        <dbReference type="EMBL" id="RMU06845.1"/>
    </source>
</evidence>
<keyword evidence="2" id="KW-0479">Metal-binding</keyword>
<evidence type="ECO:0000256" key="4">
    <source>
        <dbReference type="ARBA" id="ARBA00022833"/>
    </source>
</evidence>
<name>A0A3M4UDI1_9PSED</name>
<accession>A0A3M4UDI1</accession>
<organism evidence="7 8">
    <name type="scientific">Pseudomonas syringae pv. coriandricola</name>
    <dbReference type="NCBI Taxonomy" id="264453"/>
    <lineage>
        <taxon>Bacteria</taxon>
        <taxon>Pseudomonadati</taxon>
        <taxon>Pseudomonadota</taxon>
        <taxon>Gammaproteobacteria</taxon>
        <taxon>Pseudomonadales</taxon>
        <taxon>Pseudomonadaceae</taxon>
        <taxon>Pseudomonas</taxon>
    </lineage>
</organism>
<evidence type="ECO:0000256" key="1">
    <source>
        <dbReference type="ARBA" id="ARBA00022670"/>
    </source>
</evidence>
<dbReference type="Pfam" id="PF14464">
    <property type="entry name" value="Prok-JAB"/>
    <property type="match status" value="1"/>
</dbReference>
<keyword evidence="3" id="KW-0378">Hydrolase</keyword>
<dbReference type="GO" id="GO:0008237">
    <property type="term" value="F:metallopeptidase activity"/>
    <property type="evidence" value="ECO:0007669"/>
    <property type="project" value="UniProtKB-KW"/>
</dbReference>
<dbReference type="GO" id="GO:0046872">
    <property type="term" value="F:metal ion binding"/>
    <property type="evidence" value="ECO:0007669"/>
    <property type="project" value="UniProtKB-KW"/>
</dbReference>
<dbReference type="InterPro" id="IPR028090">
    <property type="entry name" value="JAB_dom_prok"/>
</dbReference>
<evidence type="ECO:0000256" key="2">
    <source>
        <dbReference type="ARBA" id="ARBA00022723"/>
    </source>
</evidence>
<reference evidence="7 8" key="1">
    <citation type="submission" date="2018-08" db="EMBL/GenBank/DDBJ databases">
        <title>Recombination of ecologically and evolutionarily significant loci maintains genetic cohesion in the Pseudomonas syringae species complex.</title>
        <authorList>
            <person name="Dillon M."/>
            <person name="Thakur S."/>
            <person name="Almeida R.N.D."/>
            <person name="Weir B.S."/>
            <person name="Guttman D.S."/>
        </authorList>
    </citation>
    <scope>NUCLEOTIDE SEQUENCE [LARGE SCALE GENOMIC DNA]</scope>
    <source>
        <strain evidence="7 8">ICMP 9829</strain>
    </source>
</reference>
<proteinExistence type="predicted"/>
<dbReference type="GO" id="GO:0006508">
    <property type="term" value="P:proteolysis"/>
    <property type="evidence" value="ECO:0007669"/>
    <property type="project" value="UniProtKB-KW"/>
</dbReference>
<sequence>MIFMEGRYPLRFQIPDAAWCLEFPKEAVLQLQAFAQKGGQSRELVGQLYTRDLQALSVRVDHVTLIAPLWARFTSVRLDMKAVRRERDRLFVQGLHCIGFWHSHPELEPHISPTDVAMAEEQARAGKSDYQGLVFMILGTAPAPMGFGVWVHDGATLWRAESLIR</sequence>
<comment type="caution">
    <text evidence="7">The sequence shown here is derived from an EMBL/GenBank/DDBJ whole genome shotgun (WGS) entry which is preliminary data.</text>
</comment>
<gene>
    <name evidence="7" type="ORF">ALP36_04372</name>
</gene>
<dbReference type="Gene3D" id="3.40.140.10">
    <property type="entry name" value="Cytidine Deaminase, domain 2"/>
    <property type="match status" value="1"/>
</dbReference>